<feature type="transmembrane region" description="Helical" evidence="1">
    <location>
        <begin position="87"/>
        <end position="109"/>
    </location>
</feature>
<evidence type="ECO:0000313" key="2">
    <source>
        <dbReference type="EMBL" id="EFD93168.1"/>
    </source>
</evidence>
<dbReference type="Proteomes" id="UP000009376">
    <property type="component" value="Unassembled WGS sequence"/>
</dbReference>
<dbReference type="EMBL" id="GG745545">
    <property type="protein sequence ID" value="EFD93168.1"/>
    <property type="molecule type" value="Genomic_DNA"/>
</dbReference>
<sequence>MSLVDRYREELKSQGINVDIQGTKIKKDRTKLFLFIIGAAIAIPVYFLIFTNYNACVVYAGNLSAVSGGSSSALNGSFYLKCGVNSIMYSVAAALLIFIILLILMKIFVRRRAGKNL</sequence>
<keyword evidence="1" id="KW-1133">Transmembrane helix</keyword>
<gene>
    <name evidence="2" type="ORF">BJBARM5_0037</name>
</gene>
<feature type="transmembrane region" description="Helical" evidence="1">
    <location>
        <begin position="32"/>
        <end position="53"/>
    </location>
</feature>
<reference evidence="2 3" key="1">
    <citation type="journal article" date="2010" name="Proc. Natl. Acad. Sci. U.S.A.">
        <title>Enigmatic, ultrasmall, uncultivated Archaea.</title>
        <authorList>
            <person name="Baker B.J."/>
            <person name="Comolli L.R."/>
            <person name="Dick G.J."/>
            <person name="Hauser L.J."/>
            <person name="Hyatt D."/>
            <person name="Dill B.D."/>
            <person name="Land M.L."/>
            <person name="Verberkmoes N.C."/>
            <person name="Hettich R.L."/>
            <person name="Banfield J.F."/>
        </authorList>
    </citation>
    <scope>NUCLEOTIDE SEQUENCE [LARGE SCALE GENOMIC DNA]</scope>
</reference>
<keyword evidence="1" id="KW-0812">Transmembrane</keyword>
<accession>D6GUB2</accession>
<evidence type="ECO:0000313" key="3">
    <source>
        <dbReference type="Proteomes" id="UP000009376"/>
    </source>
</evidence>
<name>D6GUB2_PARA5</name>
<proteinExistence type="predicted"/>
<keyword evidence="1" id="KW-0472">Membrane</keyword>
<organism evidence="2 3">
    <name type="scientific">Candidatus Parvarchaeum acidophilus ARMAN-5</name>
    <dbReference type="NCBI Taxonomy" id="662762"/>
    <lineage>
        <taxon>Archaea</taxon>
        <taxon>Candidatus Parvarchaeota</taxon>
        <taxon>Candidatus Parvarchaeum</taxon>
    </lineage>
</organism>
<dbReference type="AlphaFoldDB" id="D6GUB2"/>
<evidence type="ECO:0000256" key="1">
    <source>
        <dbReference type="SAM" id="Phobius"/>
    </source>
</evidence>
<protein>
    <submittedName>
        <fullName evidence="2">Uncharacterized protein</fullName>
    </submittedName>
</protein>